<dbReference type="EMBL" id="JBHULY010000034">
    <property type="protein sequence ID" value="MFD2727279.1"/>
    <property type="molecule type" value="Genomic_DNA"/>
</dbReference>
<accession>A0ABW5TDC3</accession>
<dbReference type="Gene3D" id="1.20.120.1490">
    <property type="match status" value="1"/>
</dbReference>
<evidence type="ECO:0000313" key="4">
    <source>
        <dbReference type="Proteomes" id="UP001597476"/>
    </source>
</evidence>
<dbReference type="Proteomes" id="UP001597476">
    <property type="component" value="Unassembled WGS sequence"/>
</dbReference>
<comment type="caution">
    <text evidence="3">The sequence shown here is derived from an EMBL/GenBank/DDBJ whole genome shotgun (WGS) entry which is preliminary data.</text>
</comment>
<sequence>MKKNLPLYILLLFLIVVNGFFLYNYLGSGENENEQEERRPPGAFLMKELDFDEGQKEAFRALTREHRQKMRGISDDIRELKDLFFSGLSDEAVSINRDSVASLIGDLEARKDMETYLHFKQVQELCDDNQKAKFSKIIKDALHKGAMRQGPPRNGRPNGDRPPLPEHRDGNRPPPARHQ</sequence>
<organism evidence="3 4">
    <name type="scientific">Hyunsoonleella rubra</name>
    <dbReference type="NCBI Taxonomy" id="1737062"/>
    <lineage>
        <taxon>Bacteria</taxon>
        <taxon>Pseudomonadati</taxon>
        <taxon>Bacteroidota</taxon>
        <taxon>Flavobacteriia</taxon>
        <taxon>Flavobacteriales</taxon>
        <taxon>Flavobacteriaceae</taxon>
    </lineage>
</organism>
<protein>
    <submittedName>
        <fullName evidence="3">Spy/CpxP family protein refolding chaperone</fullName>
    </submittedName>
</protein>
<evidence type="ECO:0000256" key="2">
    <source>
        <dbReference type="SAM" id="Phobius"/>
    </source>
</evidence>
<evidence type="ECO:0000313" key="3">
    <source>
        <dbReference type="EMBL" id="MFD2727279.1"/>
    </source>
</evidence>
<keyword evidence="2" id="KW-0472">Membrane</keyword>
<dbReference type="RefSeq" id="WP_380292984.1">
    <property type="nucleotide sequence ID" value="NZ_JBHULY010000034.1"/>
</dbReference>
<keyword evidence="2" id="KW-0812">Transmembrane</keyword>
<feature type="region of interest" description="Disordered" evidence="1">
    <location>
        <begin position="140"/>
        <end position="179"/>
    </location>
</feature>
<reference evidence="4" key="1">
    <citation type="journal article" date="2019" name="Int. J. Syst. Evol. Microbiol.">
        <title>The Global Catalogue of Microorganisms (GCM) 10K type strain sequencing project: providing services to taxonomists for standard genome sequencing and annotation.</title>
        <authorList>
            <consortium name="The Broad Institute Genomics Platform"/>
            <consortium name="The Broad Institute Genome Sequencing Center for Infectious Disease"/>
            <person name="Wu L."/>
            <person name="Ma J."/>
        </authorList>
    </citation>
    <scope>NUCLEOTIDE SEQUENCE [LARGE SCALE GENOMIC DNA]</scope>
    <source>
        <strain evidence="4">KCTC 42398</strain>
    </source>
</reference>
<name>A0ABW5TDC3_9FLAO</name>
<proteinExistence type="predicted"/>
<gene>
    <name evidence="3" type="ORF">ACFSR8_13740</name>
</gene>
<evidence type="ECO:0000256" key="1">
    <source>
        <dbReference type="SAM" id="MobiDB-lite"/>
    </source>
</evidence>
<feature type="transmembrane region" description="Helical" evidence="2">
    <location>
        <begin position="7"/>
        <end position="26"/>
    </location>
</feature>
<keyword evidence="2" id="KW-1133">Transmembrane helix</keyword>
<keyword evidence="4" id="KW-1185">Reference proteome</keyword>